<dbReference type="HOGENOM" id="CLU_2836641_0_0_1"/>
<dbReference type="GeneID" id="17289336"/>
<evidence type="ECO:0000313" key="3">
    <source>
        <dbReference type="Proteomes" id="UP000011087"/>
    </source>
</evidence>
<reference evidence="2" key="3">
    <citation type="submission" date="2016-03" db="UniProtKB">
        <authorList>
            <consortium name="EnsemblProtists"/>
        </authorList>
    </citation>
    <scope>IDENTIFICATION</scope>
</reference>
<dbReference type="EMBL" id="JH993181">
    <property type="protein sequence ID" value="EKX32601.1"/>
    <property type="molecule type" value="Genomic_DNA"/>
</dbReference>
<protein>
    <submittedName>
        <fullName evidence="1 2">Uncharacterized protein</fullName>
    </submittedName>
</protein>
<dbReference type="RefSeq" id="XP_005819581.1">
    <property type="nucleotide sequence ID" value="XM_005819524.1"/>
</dbReference>
<sequence>MHVARAPSPSPARSIGPAKLYAYVEPSKDKKLRALRDSIALIRSNARVVSAVGEWMELGAGGLNEL</sequence>
<dbReference type="EnsemblProtists" id="EKX32601">
    <property type="protein sequence ID" value="EKX32601"/>
    <property type="gene ID" value="GUITHDRAFT_121231"/>
</dbReference>
<dbReference type="KEGG" id="gtt:GUITHDRAFT_121231"/>
<evidence type="ECO:0000313" key="1">
    <source>
        <dbReference type="EMBL" id="EKX32601.1"/>
    </source>
</evidence>
<proteinExistence type="predicted"/>
<reference evidence="1 3" key="1">
    <citation type="journal article" date="2012" name="Nature">
        <title>Algal genomes reveal evolutionary mosaicism and the fate of nucleomorphs.</title>
        <authorList>
            <consortium name="DOE Joint Genome Institute"/>
            <person name="Curtis B.A."/>
            <person name="Tanifuji G."/>
            <person name="Burki F."/>
            <person name="Gruber A."/>
            <person name="Irimia M."/>
            <person name="Maruyama S."/>
            <person name="Arias M.C."/>
            <person name="Ball S.G."/>
            <person name="Gile G.H."/>
            <person name="Hirakawa Y."/>
            <person name="Hopkins J.F."/>
            <person name="Kuo A."/>
            <person name="Rensing S.A."/>
            <person name="Schmutz J."/>
            <person name="Symeonidi A."/>
            <person name="Elias M."/>
            <person name="Eveleigh R.J."/>
            <person name="Herman E.K."/>
            <person name="Klute M.J."/>
            <person name="Nakayama T."/>
            <person name="Obornik M."/>
            <person name="Reyes-Prieto A."/>
            <person name="Armbrust E.V."/>
            <person name="Aves S.J."/>
            <person name="Beiko R.G."/>
            <person name="Coutinho P."/>
            <person name="Dacks J.B."/>
            <person name="Durnford D.G."/>
            <person name="Fast N.M."/>
            <person name="Green B.R."/>
            <person name="Grisdale C.J."/>
            <person name="Hempel F."/>
            <person name="Henrissat B."/>
            <person name="Hoppner M.P."/>
            <person name="Ishida K."/>
            <person name="Kim E."/>
            <person name="Koreny L."/>
            <person name="Kroth P.G."/>
            <person name="Liu Y."/>
            <person name="Malik S.B."/>
            <person name="Maier U.G."/>
            <person name="McRose D."/>
            <person name="Mock T."/>
            <person name="Neilson J.A."/>
            <person name="Onodera N.T."/>
            <person name="Poole A.M."/>
            <person name="Pritham E.J."/>
            <person name="Richards T.A."/>
            <person name="Rocap G."/>
            <person name="Roy S.W."/>
            <person name="Sarai C."/>
            <person name="Schaack S."/>
            <person name="Shirato S."/>
            <person name="Slamovits C.H."/>
            <person name="Spencer D.F."/>
            <person name="Suzuki S."/>
            <person name="Worden A.Z."/>
            <person name="Zauner S."/>
            <person name="Barry K."/>
            <person name="Bell C."/>
            <person name="Bharti A.K."/>
            <person name="Crow J.A."/>
            <person name="Grimwood J."/>
            <person name="Kramer R."/>
            <person name="Lindquist E."/>
            <person name="Lucas S."/>
            <person name="Salamov A."/>
            <person name="McFadden G.I."/>
            <person name="Lane C.E."/>
            <person name="Keeling P.J."/>
            <person name="Gray M.W."/>
            <person name="Grigoriev I.V."/>
            <person name="Archibald J.M."/>
        </authorList>
    </citation>
    <scope>NUCLEOTIDE SEQUENCE</scope>
    <source>
        <strain evidence="1 3">CCMP2712</strain>
    </source>
</reference>
<gene>
    <name evidence="1" type="ORF">GUITHDRAFT_121231</name>
</gene>
<keyword evidence="3" id="KW-1185">Reference proteome</keyword>
<dbReference type="AlphaFoldDB" id="L1I8K5"/>
<dbReference type="Proteomes" id="UP000011087">
    <property type="component" value="Unassembled WGS sequence"/>
</dbReference>
<dbReference type="PaxDb" id="55529-EKX32601"/>
<reference evidence="3" key="2">
    <citation type="submission" date="2012-11" db="EMBL/GenBank/DDBJ databases">
        <authorList>
            <person name="Kuo A."/>
            <person name="Curtis B.A."/>
            <person name="Tanifuji G."/>
            <person name="Burki F."/>
            <person name="Gruber A."/>
            <person name="Irimia M."/>
            <person name="Maruyama S."/>
            <person name="Arias M.C."/>
            <person name="Ball S.G."/>
            <person name="Gile G.H."/>
            <person name="Hirakawa Y."/>
            <person name="Hopkins J.F."/>
            <person name="Rensing S.A."/>
            <person name="Schmutz J."/>
            <person name="Symeonidi A."/>
            <person name="Elias M."/>
            <person name="Eveleigh R.J."/>
            <person name="Herman E.K."/>
            <person name="Klute M.J."/>
            <person name="Nakayama T."/>
            <person name="Obornik M."/>
            <person name="Reyes-Prieto A."/>
            <person name="Armbrust E.V."/>
            <person name="Aves S.J."/>
            <person name="Beiko R.G."/>
            <person name="Coutinho P."/>
            <person name="Dacks J.B."/>
            <person name="Durnford D.G."/>
            <person name="Fast N.M."/>
            <person name="Green B.R."/>
            <person name="Grisdale C."/>
            <person name="Hempe F."/>
            <person name="Henrissat B."/>
            <person name="Hoppner M.P."/>
            <person name="Ishida K.-I."/>
            <person name="Kim E."/>
            <person name="Koreny L."/>
            <person name="Kroth P.G."/>
            <person name="Liu Y."/>
            <person name="Malik S.-B."/>
            <person name="Maier U.G."/>
            <person name="McRose D."/>
            <person name="Mock T."/>
            <person name="Neilson J.A."/>
            <person name="Onodera N.T."/>
            <person name="Poole A.M."/>
            <person name="Pritham E.J."/>
            <person name="Richards T.A."/>
            <person name="Rocap G."/>
            <person name="Roy S.W."/>
            <person name="Sarai C."/>
            <person name="Schaack S."/>
            <person name="Shirato S."/>
            <person name="Slamovits C.H."/>
            <person name="Spencer D.F."/>
            <person name="Suzuki S."/>
            <person name="Worden A.Z."/>
            <person name="Zauner S."/>
            <person name="Barry K."/>
            <person name="Bell C."/>
            <person name="Bharti A.K."/>
            <person name="Crow J.A."/>
            <person name="Grimwood J."/>
            <person name="Kramer R."/>
            <person name="Lindquist E."/>
            <person name="Lucas S."/>
            <person name="Salamov A."/>
            <person name="McFadden G.I."/>
            <person name="Lane C.E."/>
            <person name="Keeling P.J."/>
            <person name="Gray M.W."/>
            <person name="Grigoriev I.V."/>
            <person name="Archibald J.M."/>
        </authorList>
    </citation>
    <scope>NUCLEOTIDE SEQUENCE</scope>
    <source>
        <strain evidence="3">CCMP2712</strain>
    </source>
</reference>
<organism evidence="1">
    <name type="scientific">Guillardia theta (strain CCMP2712)</name>
    <name type="common">Cryptophyte</name>
    <dbReference type="NCBI Taxonomy" id="905079"/>
    <lineage>
        <taxon>Eukaryota</taxon>
        <taxon>Cryptophyceae</taxon>
        <taxon>Pyrenomonadales</taxon>
        <taxon>Geminigeraceae</taxon>
        <taxon>Guillardia</taxon>
    </lineage>
</organism>
<name>L1I8K5_GUITC</name>
<accession>L1I8K5</accession>
<evidence type="ECO:0000313" key="2">
    <source>
        <dbReference type="EnsemblProtists" id="EKX32601"/>
    </source>
</evidence>